<evidence type="ECO:0000259" key="10">
    <source>
        <dbReference type="PROSITE" id="PS51633"/>
    </source>
</evidence>
<dbReference type="SMART" id="SM01114">
    <property type="entry name" value="CXC"/>
    <property type="match status" value="1"/>
</dbReference>
<evidence type="ECO:0000313" key="11">
    <source>
        <dbReference type="EMBL" id="CBY32127.1"/>
    </source>
</evidence>
<evidence type="ECO:0000256" key="3">
    <source>
        <dbReference type="ARBA" id="ARBA00022679"/>
    </source>
</evidence>
<evidence type="ECO:0000256" key="6">
    <source>
        <dbReference type="ARBA" id="ARBA00023163"/>
    </source>
</evidence>
<evidence type="ECO:0000256" key="8">
    <source>
        <dbReference type="SAM" id="MobiDB-lite"/>
    </source>
</evidence>
<comment type="catalytic activity">
    <reaction evidence="7">
        <text>L-lysyl(27)-[histone H3] + 3 S-adenosyl-L-methionine = N(6),N(6),N(6)-trimethyl-L-lysyl(27)-[histone H3] + 3 S-adenosyl-L-homocysteine + 3 H(+)</text>
        <dbReference type="Rhea" id="RHEA:60292"/>
        <dbReference type="Rhea" id="RHEA-COMP:15535"/>
        <dbReference type="Rhea" id="RHEA-COMP:15548"/>
        <dbReference type="ChEBI" id="CHEBI:15378"/>
        <dbReference type="ChEBI" id="CHEBI:29969"/>
        <dbReference type="ChEBI" id="CHEBI:57856"/>
        <dbReference type="ChEBI" id="CHEBI:59789"/>
        <dbReference type="ChEBI" id="CHEBI:61961"/>
        <dbReference type="EC" id="2.1.1.356"/>
    </reaction>
</comment>
<dbReference type="InterPro" id="IPR033467">
    <property type="entry name" value="Tesmin/TSO1-like_CXC"/>
</dbReference>
<dbReference type="GO" id="GO:0003682">
    <property type="term" value="F:chromatin binding"/>
    <property type="evidence" value="ECO:0007669"/>
    <property type="project" value="TreeGrafter"/>
</dbReference>
<dbReference type="GO" id="GO:0140951">
    <property type="term" value="F:histone H3K27 trimethyltransferase activity"/>
    <property type="evidence" value="ECO:0007669"/>
    <property type="project" value="UniProtKB-EC"/>
</dbReference>
<keyword evidence="3" id="KW-0808">Transferase</keyword>
<dbReference type="Pfam" id="PF00856">
    <property type="entry name" value="SET"/>
    <property type="match status" value="1"/>
</dbReference>
<feature type="domain" description="SET" evidence="9">
    <location>
        <begin position="576"/>
        <end position="691"/>
    </location>
</feature>
<dbReference type="InterPro" id="IPR048358">
    <property type="entry name" value="EZH1/2_MCSS"/>
</dbReference>
<accession>E4Y990</accession>
<dbReference type="InterPro" id="IPR001214">
    <property type="entry name" value="SET_dom"/>
</dbReference>
<dbReference type="SUPFAM" id="SSF46689">
    <property type="entry name" value="Homeodomain-like"/>
    <property type="match status" value="1"/>
</dbReference>
<dbReference type="InterPro" id="IPR045318">
    <property type="entry name" value="EZH1/2-like"/>
</dbReference>
<dbReference type="Pfam" id="PF18264">
    <property type="entry name" value="preSET_CXC"/>
    <property type="match status" value="1"/>
</dbReference>
<dbReference type="InterPro" id="IPR046341">
    <property type="entry name" value="SET_dom_sf"/>
</dbReference>
<dbReference type="InterPro" id="IPR026489">
    <property type="entry name" value="CXC_dom"/>
</dbReference>
<proteinExistence type="predicted"/>
<dbReference type="Proteomes" id="UP000011014">
    <property type="component" value="Unassembled WGS sequence"/>
</dbReference>
<dbReference type="EMBL" id="FN654334">
    <property type="protein sequence ID" value="CBY32127.1"/>
    <property type="molecule type" value="Genomic_DNA"/>
</dbReference>
<reference evidence="11" key="1">
    <citation type="journal article" date="2010" name="Science">
        <title>Plasticity of animal genome architecture unmasked by rapid evolution of a pelagic tunicate.</title>
        <authorList>
            <person name="Denoeud F."/>
            <person name="Henriet S."/>
            <person name="Mungpakdee S."/>
            <person name="Aury J.M."/>
            <person name="Da Silva C."/>
            <person name="Brinkmann H."/>
            <person name="Mikhaleva J."/>
            <person name="Olsen L.C."/>
            <person name="Jubin C."/>
            <person name="Canestro C."/>
            <person name="Bouquet J.M."/>
            <person name="Danks G."/>
            <person name="Poulain J."/>
            <person name="Campsteijn C."/>
            <person name="Adamski M."/>
            <person name="Cross I."/>
            <person name="Yadetie F."/>
            <person name="Muffato M."/>
            <person name="Louis A."/>
            <person name="Butcher S."/>
            <person name="Tsagkogeorga G."/>
            <person name="Konrad A."/>
            <person name="Singh S."/>
            <person name="Jensen M.F."/>
            <person name="Cong E.H."/>
            <person name="Eikeseth-Otteraa H."/>
            <person name="Noel B."/>
            <person name="Anthouard V."/>
            <person name="Porcel B.M."/>
            <person name="Kachouri-Lafond R."/>
            <person name="Nishino A."/>
            <person name="Ugolini M."/>
            <person name="Chourrout P."/>
            <person name="Nishida H."/>
            <person name="Aasland R."/>
            <person name="Huzurbazar S."/>
            <person name="Westhof E."/>
            <person name="Delsuc F."/>
            <person name="Lehrach H."/>
            <person name="Reinhardt R."/>
            <person name="Weissenbach J."/>
            <person name="Roy S.W."/>
            <person name="Artiguenave F."/>
            <person name="Postlethwait J.H."/>
            <person name="Manak J.R."/>
            <person name="Thompson E.M."/>
            <person name="Jaillon O."/>
            <person name="Du Pasquier L."/>
            <person name="Boudinot P."/>
            <person name="Liberles D.A."/>
            <person name="Volff J.N."/>
            <person name="Philippe H."/>
            <person name="Lenhard B."/>
            <person name="Roest Crollius H."/>
            <person name="Wincker P."/>
            <person name="Chourrout D."/>
        </authorList>
    </citation>
    <scope>NUCLEOTIDE SEQUENCE [LARGE SCALE GENOMIC DNA]</scope>
</reference>
<evidence type="ECO:0000256" key="2">
    <source>
        <dbReference type="ARBA" id="ARBA00022603"/>
    </source>
</evidence>
<dbReference type="SMART" id="SM00317">
    <property type="entry name" value="SET"/>
    <property type="match status" value="1"/>
</dbReference>
<sequence length="708" mass="81804">MESEERAEPESSARLKVQKMNWKKIAGNELLKAQSKINTSQQDKIRSLWNTNREKTRAGFSHQKHKDENEVIDPSDEQPQYNYRVRLNTKISSFRETLSSKKHEVLTHTLPMIPNLPVSFQYMPSHKNIACDDVKVLQNIPYMGDDIVEHERGFLDDLINMHQRKMHCGGGDETIHELVDHLFSLEKDKDCSAEEPCQEIFEALSCLLADKGTPEAIRDKWNEANLNKSVENEHSTKLPSIDDPNAVWESQKRDKCLNSFHELICPRCYRYDCMYHTFQAKPPARTYLLKRKLDMPRVPINPCSENCFLHLENGREKIEQIFKVKKIKPKMTKKIKKVQEDVETLNSPENSRDGFETKVSKSPTIHLKRTSFSAFIRRKTWTQSENVLMRTLVEIYQGNLCTISSCMGGRSCKSVCLKLYIFFLTQKYSQIFAKIAFDDSYVSSSALDESLVHKTPKKKLVSNGKRKTIVRKDVSAHNMHNYEPCDHPNEPCREDNCLCHQKGNYCEKFCPCPSDCRNRFNGCNCKGQCNTNLCPCYVARRECDPDLCKLCGADDFAKDFDETRCNNIKMQRGLHHHLLMAPSDIAGWGCYAKNDIKKNDYISDYCGELISQEEADRRGKVYDKHKCSFLFDLNSSFCIDATRKGNKIRFANHSMNPNAATKIIRVNGDHRIGIFAKTDIRKGEELFFDYRYSTSDAIKYVGIERQLN</sequence>
<evidence type="ECO:0000256" key="1">
    <source>
        <dbReference type="ARBA" id="ARBA00012186"/>
    </source>
</evidence>
<dbReference type="EC" id="2.1.1.356" evidence="1"/>
<dbReference type="CDD" id="cd10519">
    <property type="entry name" value="SET_EZH"/>
    <property type="match status" value="1"/>
</dbReference>
<feature type="region of interest" description="Disordered" evidence="8">
    <location>
        <begin position="56"/>
        <end position="77"/>
    </location>
</feature>
<dbReference type="AlphaFoldDB" id="E4Y990"/>
<keyword evidence="6" id="KW-0804">Transcription</keyword>
<dbReference type="PANTHER" id="PTHR45747">
    <property type="entry name" value="HISTONE-LYSINE N-METHYLTRANSFERASE E(Z)"/>
    <property type="match status" value="1"/>
</dbReference>
<dbReference type="FunFam" id="2.170.270.10:FF:000001">
    <property type="entry name" value="Putative histone-lysine N-methyltransferase EZH2"/>
    <property type="match status" value="1"/>
</dbReference>
<dbReference type="InterPro" id="IPR041355">
    <property type="entry name" value="Pre-SET_CXC"/>
</dbReference>
<organism evidence="11">
    <name type="scientific">Oikopleura dioica</name>
    <name type="common">Tunicate</name>
    <dbReference type="NCBI Taxonomy" id="34765"/>
    <lineage>
        <taxon>Eukaryota</taxon>
        <taxon>Metazoa</taxon>
        <taxon>Chordata</taxon>
        <taxon>Tunicata</taxon>
        <taxon>Appendicularia</taxon>
        <taxon>Copelata</taxon>
        <taxon>Oikopleuridae</taxon>
        <taxon>Oikopleura</taxon>
    </lineage>
</organism>
<evidence type="ECO:0000256" key="7">
    <source>
        <dbReference type="ARBA" id="ARBA00048568"/>
    </source>
</evidence>
<keyword evidence="5" id="KW-0805">Transcription regulation</keyword>
<dbReference type="SUPFAM" id="SSF82199">
    <property type="entry name" value="SET domain"/>
    <property type="match status" value="1"/>
</dbReference>
<dbReference type="PROSITE" id="PS51633">
    <property type="entry name" value="CXC"/>
    <property type="match status" value="1"/>
</dbReference>
<dbReference type="GO" id="GO:0032259">
    <property type="term" value="P:methylation"/>
    <property type="evidence" value="ECO:0007669"/>
    <property type="project" value="UniProtKB-KW"/>
</dbReference>
<dbReference type="Gene3D" id="2.170.270.10">
    <property type="entry name" value="SET domain"/>
    <property type="match status" value="1"/>
</dbReference>
<dbReference type="GO" id="GO:0035098">
    <property type="term" value="C:ESC/E(Z) complex"/>
    <property type="evidence" value="ECO:0007669"/>
    <property type="project" value="TreeGrafter"/>
</dbReference>
<name>E4Y990_OIKDI</name>
<dbReference type="GO" id="GO:0031507">
    <property type="term" value="P:heterochromatin formation"/>
    <property type="evidence" value="ECO:0007669"/>
    <property type="project" value="TreeGrafter"/>
</dbReference>
<dbReference type="Pfam" id="PF21358">
    <property type="entry name" value="Ezh2_MCSS"/>
    <property type="match status" value="1"/>
</dbReference>
<keyword evidence="4" id="KW-0949">S-adenosyl-L-methionine</keyword>
<evidence type="ECO:0000256" key="4">
    <source>
        <dbReference type="ARBA" id="ARBA00022691"/>
    </source>
</evidence>
<feature type="domain" description="CXC" evidence="10">
    <location>
        <begin position="465"/>
        <end position="569"/>
    </location>
</feature>
<evidence type="ECO:0000256" key="5">
    <source>
        <dbReference type="ARBA" id="ARBA00023015"/>
    </source>
</evidence>
<protein>
    <recommendedName>
        <fullName evidence="1">[histone H3]-lysine(27) N-trimethyltransferase</fullName>
        <ecNumber evidence="1">2.1.1.356</ecNumber>
    </recommendedName>
</protein>
<evidence type="ECO:0000259" key="9">
    <source>
        <dbReference type="PROSITE" id="PS50280"/>
    </source>
</evidence>
<dbReference type="InterPro" id="IPR009057">
    <property type="entry name" value="Homeodomain-like_sf"/>
</dbReference>
<keyword evidence="2" id="KW-0489">Methyltransferase</keyword>
<gene>
    <name evidence="11" type="ORF">GSOID_T00029426001</name>
</gene>
<dbReference type="PROSITE" id="PS50280">
    <property type="entry name" value="SET"/>
    <property type="match status" value="1"/>
</dbReference>
<dbReference type="PANTHER" id="PTHR45747:SF4">
    <property type="entry name" value="HISTONE-LYSINE N-METHYLTRANSFERASE E(Z)"/>
    <property type="match status" value="1"/>
</dbReference>